<dbReference type="Proteomes" id="UP000002149">
    <property type="component" value="Chromosome 2"/>
</dbReference>
<feature type="transmembrane region" description="Helical" evidence="6">
    <location>
        <begin position="97"/>
        <end position="119"/>
    </location>
</feature>
<feature type="transmembrane region" description="Helical" evidence="6">
    <location>
        <begin position="131"/>
        <end position="147"/>
    </location>
</feature>
<dbReference type="RefSeq" id="XP_569159.1">
    <property type="nucleotide sequence ID" value="XM_569159.2"/>
</dbReference>
<comment type="subcellular location">
    <subcellularLocation>
        <location evidence="1">Membrane</location>
        <topology evidence="1">Multi-pass membrane protein</topology>
    </subcellularLocation>
</comment>
<evidence type="ECO:0000256" key="6">
    <source>
        <dbReference type="SAM" id="Phobius"/>
    </source>
</evidence>
<dbReference type="SMART" id="SM00679">
    <property type="entry name" value="CTNS"/>
    <property type="match status" value="2"/>
</dbReference>
<dbReference type="InterPro" id="IPR051415">
    <property type="entry name" value="LAAT-1"/>
</dbReference>
<dbReference type="OMA" id="IDWNGAF"/>
<dbReference type="FunFam" id="1.20.1280.290:FF:000039">
    <property type="entry name" value="Integral membrane protein"/>
    <property type="match status" value="1"/>
</dbReference>
<evidence type="ECO:0000313" key="8">
    <source>
        <dbReference type="Proteomes" id="UP000002149"/>
    </source>
</evidence>
<dbReference type="FunCoup" id="Q5KMB2">
    <property type="interactions" value="3"/>
</dbReference>
<evidence type="ECO:0000256" key="1">
    <source>
        <dbReference type="ARBA" id="ARBA00004141"/>
    </source>
</evidence>
<feature type="transmembrane region" description="Helical" evidence="6">
    <location>
        <begin position="6"/>
        <end position="27"/>
    </location>
</feature>
<keyword evidence="8" id="KW-1185">Reference proteome</keyword>
<dbReference type="Pfam" id="PF04193">
    <property type="entry name" value="PQ-loop"/>
    <property type="match status" value="2"/>
</dbReference>
<dbReference type="eggNOG" id="KOG2913">
    <property type="taxonomic scope" value="Eukaryota"/>
</dbReference>
<evidence type="ECO:0000256" key="4">
    <source>
        <dbReference type="ARBA" id="ARBA00023136"/>
    </source>
</evidence>
<dbReference type="InterPro" id="IPR006603">
    <property type="entry name" value="PQ-loop_rpt"/>
</dbReference>
<dbReference type="HOGENOM" id="CLU_040201_0_0_1"/>
<gene>
    <name evidence="7" type="ordered locus">CNB02300</name>
</gene>
<keyword evidence="2 6" id="KW-0812">Transmembrane</keyword>
<sequence>MKENHAAENALGTIGAILWMIQILPQIIKSHREKTTKGLSASLMFIWALASLFLGAYIVAQKLSIPLQIQPQAFGVLAAVSWCQCLHYDRGYSLKSVWAIFFGFCCIFAGFETGSVYALWAGQRNGSEWPILMYGYISAVLLAVALLPQYWEIYKYREVIGISVLFMVVDILGGVFSFLSLFFREDLDIAAFVSYALVVILDSIVVILYFILNPIAKRRRAREAEKQQSDSEAGIEGASTTPMPTAPTLVGHGLMVDKEVQDDGDRGRDIACVDSEKEQPRLDDKEEPKAAGGGIKSTQTYNVRA</sequence>
<name>Q5KMB2_CRYD1</name>
<protein>
    <submittedName>
        <fullName evidence="7">Integral to membrane protein, putative</fullName>
    </submittedName>
</protein>
<feature type="transmembrane region" description="Helical" evidence="6">
    <location>
        <begin position="189"/>
        <end position="212"/>
    </location>
</feature>
<dbReference type="GO" id="GO:0016020">
    <property type="term" value="C:membrane"/>
    <property type="evidence" value="ECO:0000318"/>
    <property type="project" value="GO_Central"/>
</dbReference>
<feature type="transmembrane region" description="Helical" evidence="6">
    <location>
        <begin position="159"/>
        <end position="183"/>
    </location>
</feature>
<dbReference type="PANTHER" id="PTHR16201">
    <property type="entry name" value="SEVEN TRANSMEMBRANE PROTEIN 1-RELATED"/>
    <property type="match status" value="1"/>
</dbReference>
<accession>Q55XM3</accession>
<reference evidence="7 8" key="1">
    <citation type="journal article" date="2005" name="Science">
        <title>The genome of the basidiomycetous yeast and human pathogen Cryptococcus neoformans.</title>
        <authorList>
            <person name="Loftus B.J."/>
            <person name="Fung E."/>
            <person name="Roncaglia P."/>
            <person name="Rowley D."/>
            <person name="Amedeo P."/>
            <person name="Bruno D."/>
            <person name="Vamathevan J."/>
            <person name="Miranda M."/>
            <person name="Anderson I.J."/>
            <person name="Fraser J.A."/>
            <person name="Allen J.E."/>
            <person name="Bosdet I.E."/>
            <person name="Brent M.R."/>
            <person name="Chiu R."/>
            <person name="Doering T.L."/>
            <person name="Donlin M.J."/>
            <person name="D'Souza C.A."/>
            <person name="Fox D.S."/>
            <person name="Grinberg V."/>
            <person name="Fu J."/>
            <person name="Fukushima M."/>
            <person name="Haas B.J."/>
            <person name="Huang J.C."/>
            <person name="Janbon G."/>
            <person name="Jones S.J."/>
            <person name="Koo H.L."/>
            <person name="Krzywinski M.I."/>
            <person name="Kwon-Chung J.K."/>
            <person name="Lengeler K.B."/>
            <person name="Maiti R."/>
            <person name="Marra M.A."/>
            <person name="Marra R.E."/>
            <person name="Mathewson C.A."/>
            <person name="Mitchell T.G."/>
            <person name="Pertea M."/>
            <person name="Riggs F.R."/>
            <person name="Salzberg S.L."/>
            <person name="Schein J.E."/>
            <person name="Shvartsbeyn A."/>
            <person name="Shin H."/>
            <person name="Shumway M."/>
            <person name="Specht C.A."/>
            <person name="Suh B.B."/>
            <person name="Tenney A."/>
            <person name="Utterback T.R."/>
            <person name="Wickes B.L."/>
            <person name="Wortman J.R."/>
            <person name="Wye N.H."/>
            <person name="Kronstad J.W."/>
            <person name="Lodge J.K."/>
            <person name="Heitman J."/>
            <person name="Davis R.W."/>
            <person name="Fraser C.M."/>
            <person name="Hyman R.W."/>
        </authorList>
    </citation>
    <scope>NUCLEOTIDE SEQUENCE [LARGE SCALE GENOMIC DNA]</scope>
    <source>
        <strain evidence="8">JEC21 / ATCC MYA-565</strain>
    </source>
</reference>
<keyword evidence="3 6" id="KW-1133">Transmembrane helix</keyword>
<proteinExistence type="predicted"/>
<feature type="region of interest" description="Disordered" evidence="5">
    <location>
        <begin position="223"/>
        <end position="305"/>
    </location>
</feature>
<feature type="compositionally biased region" description="Polar residues" evidence="5">
    <location>
        <begin position="296"/>
        <end position="305"/>
    </location>
</feature>
<dbReference type="PaxDb" id="214684-Q5KMB2"/>
<dbReference type="AlphaFoldDB" id="Q5KMB2"/>
<dbReference type="GeneID" id="3255941"/>
<dbReference type="EMBL" id="AE017342">
    <property type="protein sequence ID" value="AAW41852.1"/>
    <property type="molecule type" value="Genomic_DNA"/>
</dbReference>
<dbReference type="FunFam" id="1.20.1280.290:FF:000029">
    <property type="entry name" value="Integral to membrane protein, putative"/>
    <property type="match status" value="1"/>
</dbReference>
<evidence type="ECO:0000256" key="3">
    <source>
        <dbReference type="ARBA" id="ARBA00022989"/>
    </source>
</evidence>
<evidence type="ECO:0000256" key="5">
    <source>
        <dbReference type="SAM" id="MobiDB-lite"/>
    </source>
</evidence>
<dbReference type="Gene3D" id="1.20.1280.290">
    <property type="match status" value="2"/>
</dbReference>
<evidence type="ECO:0000256" key="2">
    <source>
        <dbReference type="ARBA" id="ARBA00022692"/>
    </source>
</evidence>
<organism evidence="7 8">
    <name type="scientific">Cryptococcus deneoformans (strain JEC21 / ATCC MYA-565)</name>
    <name type="common">Cryptococcus neoformans var. neoformans serotype D</name>
    <dbReference type="NCBI Taxonomy" id="214684"/>
    <lineage>
        <taxon>Eukaryota</taxon>
        <taxon>Fungi</taxon>
        <taxon>Dikarya</taxon>
        <taxon>Basidiomycota</taxon>
        <taxon>Agaricomycotina</taxon>
        <taxon>Tremellomycetes</taxon>
        <taxon>Tremellales</taxon>
        <taxon>Cryptococcaceae</taxon>
        <taxon>Cryptococcus</taxon>
        <taxon>Cryptococcus neoformans species complex</taxon>
    </lineage>
</organism>
<feature type="compositionally biased region" description="Basic and acidic residues" evidence="5">
    <location>
        <begin position="255"/>
        <end position="289"/>
    </location>
</feature>
<dbReference type="InParanoid" id="Q5KMB2"/>
<dbReference type="KEGG" id="cne:CNB02300"/>
<feature type="transmembrane region" description="Helical" evidence="6">
    <location>
        <begin position="39"/>
        <end position="59"/>
    </location>
</feature>
<evidence type="ECO:0000313" key="7">
    <source>
        <dbReference type="EMBL" id="AAW41852.1"/>
    </source>
</evidence>
<keyword evidence="4 6" id="KW-0472">Membrane</keyword>
<dbReference type="VEuPathDB" id="FungiDB:CNB02300"/>
<dbReference type="OrthoDB" id="407617at2759"/>
<accession>Q5KMB2</accession>
<dbReference type="PANTHER" id="PTHR16201:SF37">
    <property type="entry name" value="PQ-LOOP REPEAT-CONTAINING PROTEIN"/>
    <property type="match status" value="1"/>
</dbReference>